<accession>X0UK66</accession>
<protein>
    <submittedName>
        <fullName evidence="2">Uncharacterized protein</fullName>
    </submittedName>
</protein>
<comment type="caution">
    <text evidence="2">The sequence shown here is derived from an EMBL/GenBank/DDBJ whole genome shotgun (WGS) entry which is preliminary data.</text>
</comment>
<sequence length="229" mass="27659">VIAYIYYFYNLSYTISDKAMYISDGFLEVFNFTLVLTCLVFIVYRIYCFTSKKNKFKNKYKIFVSIFIFISIIPFFLQGKLFFYSNYRMIYLFDENIAIFEEIVDYTKNPSFRRPYEDIVNYMVIDANVYCDANDVKAYEELEDVHLENLILELNKKGYYQQVKLYKNGDISFWAKEGFTIEYTSYDDVKEILNQYGFYSKLKDGWYLKGKSKDPRICPYEIVDMMERR</sequence>
<keyword evidence="1" id="KW-0472">Membrane</keyword>
<keyword evidence="1" id="KW-0812">Transmembrane</keyword>
<dbReference type="AlphaFoldDB" id="X0UK66"/>
<evidence type="ECO:0000313" key="2">
    <source>
        <dbReference type="EMBL" id="GAG05950.1"/>
    </source>
</evidence>
<name>X0UK66_9ZZZZ</name>
<reference evidence="2" key="1">
    <citation type="journal article" date="2014" name="Front. Microbiol.">
        <title>High frequency of phylogenetically diverse reductive dehalogenase-homologous genes in deep subseafloor sedimentary metagenomes.</title>
        <authorList>
            <person name="Kawai M."/>
            <person name="Futagami T."/>
            <person name="Toyoda A."/>
            <person name="Takaki Y."/>
            <person name="Nishi S."/>
            <person name="Hori S."/>
            <person name="Arai W."/>
            <person name="Tsubouchi T."/>
            <person name="Morono Y."/>
            <person name="Uchiyama I."/>
            <person name="Ito T."/>
            <person name="Fujiyama A."/>
            <person name="Inagaki F."/>
            <person name="Takami H."/>
        </authorList>
    </citation>
    <scope>NUCLEOTIDE SEQUENCE</scope>
    <source>
        <strain evidence="2">Expedition CK06-06</strain>
    </source>
</reference>
<proteinExistence type="predicted"/>
<evidence type="ECO:0000256" key="1">
    <source>
        <dbReference type="SAM" id="Phobius"/>
    </source>
</evidence>
<keyword evidence="1" id="KW-1133">Transmembrane helix</keyword>
<feature type="transmembrane region" description="Helical" evidence="1">
    <location>
        <begin position="60"/>
        <end position="77"/>
    </location>
</feature>
<gene>
    <name evidence="2" type="ORF">S01H1_46193</name>
</gene>
<dbReference type="EMBL" id="BARS01029563">
    <property type="protein sequence ID" value="GAG05950.1"/>
    <property type="molecule type" value="Genomic_DNA"/>
</dbReference>
<feature type="non-terminal residue" evidence="2">
    <location>
        <position position="1"/>
    </location>
</feature>
<feature type="transmembrane region" description="Helical" evidence="1">
    <location>
        <begin position="29"/>
        <end position="48"/>
    </location>
</feature>
<organism evidence="2">
    <name type="scientific">marine sediment metagenome</name>
    <dbReference type="NCBI Taxonomy" id="412755"/>
    <lineage>
        <taxon>unclassified sequences</taxon>
        <taxon>metagenomes</taxon>
        <taxon>ecological metagenomes</taxon>
    </lineage>
</organism>